<evidence type="ECO:0000313" key="9">
    <source>
        <dbReference type="EMBL" id="SMN18049.1"/>
    </source>
</evidence>
<evidence type="ECO:0000256" key="5">
    <source>
        <dbReference type="PIRNR" id="PIRNR025007"/>
    </source>
</evidence>
<comment type="similarity">
    <text evidence="1 5">Belongs to the SEC15 family.</text>
</comment>
<dbReference type="Pfam" id="PF04091">
    <property type="entry name" value="Sec15_C"/>
    <property type="match status" value="1"/>
</dbReference>
<keyword evidence="2 5" id="KW-0813">Transport</keyword>
<dbReference type="Proteomes" id="UP000196158">
    <property type="component" value="Unassembled WGS sequence"/>
</dbReference>
<accession>A0A1X7QXY2</accession>
<dbReference type="InterPro" id="IPR007225">
    <property type="entry name" value="EXOC6/Sec15"/>
</dbReference>
<dbReference type="PANTHER" id="PTHR12702:SF0">
    <property type="entry name" value="EXOCYST COMPLEX COMPONENT 6"/>
    <property type="match status" value="1"/>
</dbReference>
<name>A0A1X7QXY2_9SACH</name>
<reference evidence="9 10" key="1">
    <citation type="submission" date="2017-04" db="EMBL/GenBank/DDBJ databases">
        <authorList>
            <person name="Afonso C.L."/>
            <person name="Miller P.J."/>
            <person name="Scott M.A."/>
            <person name="Spackman E."/>
            <person name="Goraichik I."/>
            <person name="Dimitrov K.M."/>
            <person name="Suarez D.L."/>
            <person name="Swayne D.E."/>
        </authorList>
    </citation>
    <scope>NUCLEOTIDE SEQUENCE [LARGE SCALE GENOMIC DNA]</scope>
</reference>
<evidence type="ECO:0000259" key="7">
    <source>
        <dbReference type="Pfam" id="PF04091"/>
    </source>
</evidence>
<dbReference type="Gene3D" id="1.10.357.30">
    <property type="entry name" value="Exocyst complex subunit Sec15 C-terminal domain, N-terminal subdomain"/>
    <property type="match status" value="1"/>
</dbReference>
<dbReference type="EMBL" id="FXLY01000002">
    <property type="protein sequence ID" value="SMN18049.1"/>
    <property type="molecule type" value="Genomic_DNA"/>
</dbReference>
<sequence>MDQEALLSDEFQKTLLTSATSSVSSSFLTNKERKEKLLLSKNKKTGNISNEDIEKVLGDSLDTQLFDKWVPFLRETIENDQLDVVVDELQSSTEDNFQGLELQLLRDFQVTNKLTESIGEVTNIQGTIEQQLTVQMQDFQNKLSSSSNDLIMKKQVFVNNKKTSLKISEAIILITKVLRILELSSKCQELITEKSFFKALQNLDNLEKLYLQEFKNYNFGFLKEIYDSIPFLKKVVKDECINLIRNSFNINLGKNLEDVGNSIFDCYEKQLLPQWLQLKEKMDFNIFKFNSPVEISLRDQEVLSTIALDNFFHLDEFHDAIMIFETLNQTPYLLSEFTKEYEFRKSKVIFPLVWKKTVNNINITASDIERDAFTKALTLPFLKSYLLRILAFLMYDICLNRATDFILVGSNYNATNEFWEGLLNRLGPYLSYAMNKLLNTEEELIDFKNFLSVYVAIVENFNLSIAPLYNILLSIFQKYCNLSMESFREEFRILLDDDDFMPLTIEDRTLFNKVIKICWLKRDEHERLTEEVSALEAAGSDFSITLPFSPLYPMTCTLAKKIYSKLTLFISVFYGHNLQYLSNMLIKTMDVIFNDIVNQQIKSKLDSKSREEIAQILINLDYFIIASKEFSLMMTNTNILQNPDIEIKLSSIKHYIESRKYAETKLIELIDSKISDILDTVEFDWSSTQLRHEPDISIIDVAQFLEMMFASTLVNLPYSIQTLLIFREFDSLTRKVLDVLLHETPSSLTQESVSNFEIDVNYLQGIIPRIFPSLSPTTSDLHSAPGTPNPNASDRQAALLENNMKSLEETFIELNQCIELLKTKSYSEYSNPEIRMKKFSRIKPEDANILLGKVRSSTPESDDNMDSKSILGSARSSTPSNDSSGNTNRLAKLFGR</sequence>
<organism evidence="9 10">
    <name type="scientific">Maudiozyma saulgeensis</name>
    <dbReference type="NCBI Taxonomy" id="1789683"/>
    <lineage>
        <taxon>Eukaryota</taxon>
        <taxon>Fungi</taxon>
        <taxon>Dikarya</taxon>
        <taxon>Ascomycota</taxon>
        <taxon>Saccharomycotina</taxon>
        <taxon>Saccharomycetes</taxon>
        <taxon>Saccharomycetales</taxon>
        <taxon>Saccharomycetaceae</taxon>
        <taxon>Maudiozyma</taxon>
    </lineage>
</organism>
<keyword evidence="3 5" id="KW-0268">Exocytosis</keyword>
<evidence type="ECO:0000313" key="10">
    <source>
        <dbReference type="Proteomes" id="UP000196158"/>
    </source>
</evidence>
<evidence type="ECO:0000256" key="6">
    <source>
        <dbReference type="SAM" id="MobiDB-lite"/>
    </source>
</evidence>
<dbReference type="Gene3D" id="1.20.58.670">
    <property type="entry name" value="Dsl1p vesicle tethering complex, Tip20p subunit, domain D"/>
    <property type="match status" value="1"/>
</dbReference>
<dbReference type="PANTHER" id="PTHR12702">
    <property type="entry name" value="SEC15"/>
    <property type="match status" value="1"/>
</dbReference>
<feature type="compositionally biased region" description="Polar residues" evidence="6">
    <location>
        <begin position="874"/>
        <end position="889"/>
    </location>
</feature>
<dbReference type="STRING" id="1789683.A0A1X7QXY2"/>
<dbReference type="PIRSF" id="PIRSF025007">
    <property type="entry name" value="Sec15"/>
    <property type="match status" value="1"/>
</dbReference>
<keyword evidence="4" id="KW-0175">Coiled coil</keyword>
<protein>
    <recommendedName>
        <fullName evidence="5">Exocyst complex component SEC15</fullName>
    </recommendedName>
</protein>
<evidence type="ECO:0000256" key="1">
    <source>
        <dbReference type="ARBA" id="ARBA00007944"/>
    </source>
</evidence>
<evidence type="ECO:0000256" key="2">
    <source>
        <dbReference type="ARBA" id="ARBA00022448"/>
    </source>
</evidence>
<evidence type="ECO:0000256" key="3">
    <source>
        <dbReference type="ARBA" id="ARBA00022483"/>
    </source>
</evidence>
<dbReference type="GO" id="GO:0006893">
    <property type="term" value="P:Golgi to plasma membrane transport"/>
    <property type="evidence" value="ECO:0007669"/>
    <property type="project" value="TreeGrafter"/>
</dbReference>
<feature type="region of interest" description="Disordered" evidence="6">
    <location>
        <begin position="853"/>
        <end position="896"/>
    </location>
</feature>
<comment type="function">
    <text evidence="5">Component of the exocyst complex involved in the docking of exocytic vesicles with fusion sites on the plasma membrane.</text>
</comment>
<evidence type="ECO:0000256" key="4">
    <source>
        <dbReference type="ARBA" id="ARBA00023054"/>
    </source>
</evidence>
<dbReference type="InterPro" id="IPR042045">
    <property type="entry name" value="EXOC6/Sec15_C_dom1"/>
</dbReference>
<gene>
    <name evidence="9" type="ORF">KASA_0Q04565G</name>
</gene>
<dbReference type="GO" id="GO:0090522">
    <property type="term" value="P:vesicle tethering involved in exocytosis"/>
    <property type="evidence" value="ECO:0007669"/>
    <property type="project" value="UniProtKB-UniRule"/>
</dbReference>
<dbReference type="OrthoDB" id="10267033at2759"/>
<dbReference type="GO" id="GO:0006886">
    <property type="term" value="P:intracellular protein transport"/>
    <property type="evidence" value="ECO:0007669"/>
    <property type="project" value="InterPro"/>
</dbReference>
<dbReference type="AlphaFoldDB" id="A0A1X7QXY2"/>
<dbReference type="InterPro" id="IPR046361">
    <property type="entry name" value="EXOC6/Sec15_C"/>
</dbReference>
<proteinExistence type="inferred from homology"/>
<dbReference type="InterPro" id="IPR048359">
    <property type="entry name" value="EXOC6_Sec15_N"/>
</dbReference>
<feature type="domain" description="Exocyst complex subunit EXOC6/Sec15 C-terminal" evidence="7">
    <location>
        <begin position="467"/>
        <end position="853"/>
    </location>
</feature>
<keyword evidence="10" id="KW-1185">Reference proteome</keyword>
<dbReference type="Pfam" id="PF20651">
    <property type="entry name" value="EXOC6_Sec15_N"/>
    <property type="match status" value="1"/>
</dbReference>
<feature type="domain" description="Exocyst complex component EXOC6/Sec15 N-terminal" evidence="8">
    <location>
        <begin position="88"/>
        <end position="264"/>
    </location>
</feature>
<evidence type="ECO:0000259" key="8">
    <source>
        <dbReference type="Pfam" id="PF20651"/>
    </source>
</evidence>
<dbReference type="InterPro" id="IPR042044">
    <property type="entry name" value="EXOC6PINT-1/Sec15/Tip20_C_dom2"/>
</dbReference>
<dbReference type="GO" id="GO:0016020">
    <property type="term" value="C:membrane"/>
    <property type="evidence" value="ECO:0007669"/>
    <property type="project" value="TreeGrafter"/>
</dbReference>
<dbReference type="GO" id="GO:0000145">
    <property type="term" value="C:exocyst"/>
    <property type="evidence" value="ECO:0007669"/>
    <property type="project" value="UniProtKB-UniRule"/>
</dbReference>